<comment type="caution">
    <text evidence="2">The sequence shown here is derived from an EMBL/GenBank/DDBJ whole genome shotgun (WGS) entry which is preliminary data.</text>
</comment>
<evidence type="ECO:0000313" key="2">
    <source>
        <dbReference type="EMBL" id="KAJ3565229.1"/>
    </source>
</evidence>
<proteinExistence type="predicted"/>
<dbReference type="EMBL" id="JANIEX010000589">
    <property type="protein sequence ID" value="KAJ3565229.1"/>
    <property type="molecule type" value="Genomic_DNA"/>
</dbReference>
<feature type="signal peptide" evidence="1">
    <location>
        <begin position="1"/>
        <end position="21"/>
    </location>
</feature>
<dbReference type="Proteomes" id="UP001213000">
    <property type="component" value="Unassembled WGS sequence"/>
</dbReference>
<evidence type="ECO:0000313" key="3">
    <source>
        <dbReference type="Proteomes" id="UP001213000"/>
    </source>
</evidence>
<feature type="chain" id="PRO_5042157013" description="Ricin B lectin domain-containing protein" evidence="1">
    <location>
        <begin position="22"/>
        <end position="169"/>
    </location>
</feature>
<accession>A0AAD5VP83</accession>
<keyword evidence="3" id="KW-1185">Reference proteome</keyword>
<sequence length="169" mass="18056">MKLISLLTTAAFLAIQPGVNAQVPTGARTIQAYVDLGPFAQATGANRGGTLVFPWNGGGTTQNAIWTITDAGNGKYTIFNSAAGYATWDISSLHDSAIQIFTNSTPYLWDIKPGELVGLPSGMWTISAPLDDANSDTLLWTVHDSTSTLFADLASYRFDSPANRLWIIA</sequence>
<evidence type="ECO:0000256" key="1">
    <source>
        <dbReference type="SAM" id="SignalP"/>
    </source>
</evidence>
<organism evidence="2 3">
    <name type="scientific">Leucocoprinus birnbaumii</name>
    <dbReference type="NCBI Taxonomy" id="56174"/>
    <lineage>
        <taxon>Eukaryota</taxon>
        <taxon>Fungi</taxon>
        <taxon>Dikarya</taxon>
        <taxon>Basidiomycota</taxon>
        <taxon>Agaricomycotina</taxon>
        <taxon>Agaricomycetes</taxon>
        <taxon>Agaricomycetidae</taxon>
        <taxon>Agaricales</taxon>
        <taxon>Agaricineae</taxon>
        <taxon>Agaricaceae</taxon>
        <taxon>Leucocoprinus</taxon>
    </lineage>
</organism>
<dbReference type="AlphaFoldDB" id="A0AAD5VP83"/>
<dbReference type="SUPFAM" id="SSF50370">
    <property type="entry name" value="Ricin B-like lectins"/>
    <property type="match status" value="1"/>
</dbReference>
<dbReference type="InterPro" id="IPR035992">
    <property type="entry name" value="Ricin_B-like_lectins"/>
</dbReference>
<keyword evidence="1" id="KW-0732">Signal</keyword>
<dbReference type="Gene3D" id="2.80.10.50">
    <property type="match status" value="1"/>
</dbReference>
<name>A0AAD5VP83_9AGAR</name>
<evidence type="ECO:0008006" key="4">
    <source>
        <dbReference type="Google" id="ProtNLM"/>
    </source>
</evidence>
<protein>
    <recommendedName>
        <fullName evidence="4">Ricin B lectin domain-containing protein</fullName>
    </recommendedName>
</protein>
<reference evidence="2" key="1">
    <citation type="submission" date="2022-07" db="EMBL/GenBank/DDBJ databases">
        <title>Genome Sequence of Leucocoprinus birnbaumii.</title>
        <authorList>
            <person name="Buettner E."/>
        </authorList>
    </citation>
    <scope>NUCLEOTIDE SEQUENCE</scope>
    <source>
        <strain evidence="2">VT141</strain>
    </source>
</reference>
<gene>
    <name evidence="2" type="ORF">NP233_g7763</name>
</gene>